<dbReference type="AlphaFoldDB" id="A0A918PS61"/>
<dbReference type="EMBL" id="BMWX01000002">
    <property type="protein sequence ID" value="GGZ20989.1"/>
    <property type="molecule type" value="Genomic_DNA"/>
</dbReference>
<dbReference type="Proteomes" id="UP000619457">
    <property type="component" value="Unassembled WGS sequence"/>
</dbReference>
<reference evidence="1" key="1">
    <citation type="journal article" date="2014" name="Int. J. Syst. Evol. Microbiol.">
        <title>Complete genome sequence of Corynebacterium casei LMG S-19264T (=DSM 44701T), isolated from a smear-ripened cheese.</title>
        <authorList>
            <consortium name="US DOE Joint Genome Institute (JGI-PGF)"/>
            <person name="Walter F."/>
            <person name="Albersmeier A."/>
            <person name="Kalinowski J."/>
            <person name="Ruckert C."/>
        </authorList>
    </citation>
    <scope>NUCLEOTIDE SEQUENCE</scope>
    <source>
        <strain evidence="1">KCTC 12368</strain>
    </source>
</reference>
<evidence type="ECO:0000313" key="1">
    <source>
        <dbReference type="EMBL" id="GGZ20989.1"/>
    </source>
</evidence>
<evidence type="ECO:0008006" key="3">
    <source>
        <dbReference type="Google" id="ProtNLM"/>
    </source>
</evidence>
<organism evidence="1 2">
    <name type="scientific">Echinicola pacifica</name>
    <dbReference type="NCBI Taxonomy" id="346377"/>
    <lineage>
        <taxon>Bacteria</taxon>
        <taxon>Pseudomonadati</taxon>
        <taxon>Bacteroidota</taxon>
        <taxon>Cytophagia</taxon>
        <taxon>Cytophagales</taxon>
        <taxon>Cyclobacteriaceae</taxon>
        <taxon>Echinicola</taxon>
    </lineage>
</organism>
<protein>
    <recommendedName>
        <fullName evidence="3">Capsule assembly protein Wzi</fullName>
    </recommendedName>
</protein>
<evidence type="ECO:0000313" key="2">
    <source>
        <dbReference type="Proteomes" id="UP000619457"/>
    </source>
</evidence>
<accession>A0A918PS61</accession>
<dbReference type="InterPro" id="IPR038636">
    <property type="entry name" value="Wzi_sf"/>
</dbReference>
<name>A0A918PS61_9BACT</name>
<keyword evidence="2" id="KW-1185">Reference proteome</keyword>
<gene>
    <name evidence="1" type="ORF">GCM10007049_12020</name>
</gene>
<proteinExistence type="predicted"/>
<sequence length="563" mass="64105">MISNTTIYKFLLMGIVLVSGMASGQTINLNNPLMGEYLRRQQLIGNFSADYSFNLRPLSPRPEDLSNVSEEEAETFNAFLLDPKKDTLRGGGYIKAMPFTFRSQYNAEYAFGVNDGALIPNSGAQVLLSGGMYLQYKGLSIQLMPEIIAAQNLDYIGFPTFTDGYHWMDYYEWLNTSDIPERFGTGSYTRFLPGQSSIKYTYGGFSAGISTENLWWGPARRNSLLMSNNAPGFLHATIETARPFTTSIGAFEGQLVMGQLENSGFLPPNSTYVYKNSSPYIPKRDDWRYLAGITFSYQPKWVPGLSVGYSSVSQMYHNDMSKFADYLPIFNGAKGPADVIDVDRDKRNQLSSGFFRWMSHGGLFEFYGEYGSNGNSRMLRDFLVNPDLTRAFTFGFTSLIPLKGEDAYFQLSSEMTQMGQVVRETIFDYDSWYTHPHVRHGYTNKGQVLGAGIGPGSNVIFLEASYMKKFNRVGVQMERLVHNNDFYYKSFEIIKDYRRKYVDLVPSVVADWKIDKFLLSGKLQYISTLNYNWYLVNDPEEYFIPGFDRKNVVAHFSFVYLIE</sequence>
<comment type="caution">
    <text evidence="1">The sequence shown here is derived from an EMBL/GenBank/DDBJ whole genome shotgun (WGS) entry which is preliminary data.</text>
</comment>
<reference evidence="1" key="2">
    <citation type="submission" date="2020-09" db="EMBL/GenBank/DDBJ databases">
        <authorList>
            <person name="Sun Q."/>
            <person name="Kim S."/>
        </authorList>
    </citation>
    <scope>NUCLEOTIDE SEQUENCE</scope>
    <source>
        <strain evidence="1">KCTC 12368</strain>
    </source>
</reference>
<dbReference type="Gene3D" id="2.40.160.130">
    <property type="entry name" value="Capsule assembly protein Wzi"/>
    <property type="match status" value="1"/>
</dbReference>
<dbReference type="Pfam" id="PF14052">
    <property type="entry name" value="Caps_assemb_Wzi"/>
    <property type="match status" value="1"/>
</dbReference>
<dbReference type="InterPro" id="IPR026950">
    <property type="entry name" value="Caps_assemb_Wzi"/>
</dbReference>